<feature type="transmembrane region" description="Helical" evidence="2">
    <location>
        <begin position="137"/>
        <end position="154"/>
    </location>
</feature>
<dbReference type="InterPro" id="IPR025315">
    <property type="entry name" value="DUF4220"/>
</dbReference>
<keyword evidence="2" id="KW-0472">Membrane</keyword>
<dbReference type="PANTHER" id="PTHR31325">
    <property type="entry name" value="OS01G0798800 PROTEIN-RELATED"/>
    <property type="match status" value="1"/>
</dbReference>
<feature type="transmembrane region" description="Helical" evidence="2">
    <location>
        <begin position="20"/>
        <end position="39"/>
    </location>
</feature>
<reference evidence="4" key="1">
    <citation type="submission" date="2023-02" db="EMBL/GenBank/DDBJ databases">
        <title>Genome of toxic invasive species Heracleum sosnowskyi carries increased number of genes despite the absence of recent whole-genome duplications.</title>
        <authorList>
            <person name="Schelkunov M."/>
            <person name="Shtratnikova V."/>
            <person name="Makarenko M."/>
            <person name="Klepikova A."/>
            <person name="Omelchenko D."/>
            <person name="Novikova G."/>
            <person name="Obukhova E."/>
            <person name="Bogdanov V."/>
            <person name="Penin A."/>
            <person name="Logacheva M."/>
        </authorList>
    </citation>
    <scope>NUCLEOTIDE SEQUENCE</scope>
    <source>
        <strain evidence="4">Hsosn_3</strain>
        <tissue evidence="4">Leaf</tissue>
    </source>
</reference>
<keyword evidence="2" id="KW-0812">Transmembrane</keyword>
<evidence type="ECO:0000313" key="4">
    <source>
        <dbReference type="EMBL" id="KAK1354447.1"/>
    </source>
</evidence>
<feature type="region of interest" description="Disordered" evidence="1">
    <location>
        <begin position="687"/>
        <end position="714"/>
    </location>
</feature>
<feature type="transmembrane region" description="Helical" evidence="2">
    <location>
        <begin position="51"/>
        <end position="73"/>
    </location>
</feature>
<organism evidence="4 5">
    <name type="scientific">Heracleum sosnowskyi</name>
    <dbReference type="NCBI Taxonomy" id="360622"/>
    <lineage>
        <taxon>Eukaryota</taxon>
        <taxon>Viridiplantae</taxon>
        <taxon>Streptophyta</taxon>
        <taxon>Embryophyta</taxon>
        <taxon>Tracheophyta</taxon>
        <taxon>Spermatophyta</taxon>
        <taxon>Magnoliopsida</taxon>
        <taxon>eudicotyledons</taxon>
        <taxon>Gunneridae</taxon>
        <taxon>Pentapetalae</taxon>
        <taxon>asterids</taxon>
        <taxon>campanulids</taxon>
        <taxon>Apiales</taxon>
        <taxon>Apiaceae</taxon>
        <taxon>Apioideae</taxon>
        <taxon>apioid superclade</taxon>
        <taxon>Tordylieae</taxon>
        <taxon>Tordyliinae</taxon>
        <taxon>Heracleum</taxon>
    </lineage>
</organism>
<protein>
    <recommendedName>
        <fullName evidence="3">DUF4220 domain-containing protein</fullName>
    </recommendedName>
</protein>
<dbReference type="InterPro" id="IPR007658">
    <property type="entry name" value="DUF594"/>
</dbReference>
<evidence type="ECO:0000313" key="5">
    <source>
        <dbReference type="Proteomes" id="UP001237642"/>
    </source>
</evidence>
<feature type="transmembrane region" description="Helical" evidence="2">
    <location>
        <begin position="275"/>
        <end position="294"/>
    </location>
</feature>
<evidence type="ECO:0000256" key="2">
    <source>
        <dbReference type="SAM" id="Phobius"/>
    </source>
</evidence>
<dbReference type="EMBL" id="JAUIZM010000011">
    <property type="protein sequence ID" value="KAK1354447.1"/>
    <property type="molecule type" value="Genomic_DNA"/>
</dbReference>
<evidence type="ECO:0000259" key="3">
    <source>
        <dbReference type="Pfam" id="PF13968"/>
    </source>
</evidence>
<feature type="transmembrane region" description="Helical" evidence="2">
    <location>
        <begin position="309"/>
        <end position="330"/>
    </location>
</feature>
<gene>
    <name evidence="4" type="ORF">POM88_047703</name>
</gene>
<keyword evidence="5" id="KW-1185">Reference proteome</keyword>
<reference evidence="4" key="2">
    <citation type="submission" date="2023-05" db="EMBL/GenBank/DDBJ databases">
        <authorList>
            <person name="Schelkunov M.I."/>
        </authorList>
    </citation>
    <scope>NUCLEOTIDE SEQUENCE</scope>
    <source>
        <strain evidence="4">Hsosn_3</strain>
        <tissue evidence="4">Leaf</tissue>
    </source>
</reference>
<name>A0AAD8GUA8_9APIA</name>
<feature type="domain" description="DUF4220" evidence="3">
    <location>
        <begin position="54"/>
        <end position="410"/>
    </location>
</feature>
<dbReference type="AlphaFoldDB" id="A0AAD8GUA8"/>
<comment type="caution">
    <text evidence="4">The sequence shown here is derived from an EMBL/GenBank/DDBJ whole genome shotgun (WGS) entry which is preliminary data.</text>
</comment>
<evidence type="ECO:0000256" key="1">
    <source>
        <dbReference type="SAM" id="MobiDB-lite"/>
    </source>
</evidence>
<sequence length="714" mass="81881">MGMGKADVEKIKYFLSEWELRICILLSLFLQILLILAGPLRKRVSHKVLDILLWSAYLLADGTAIFAVGLIASKQADYSNILHTFWAPFLLAHLGGPDPITAFALEDNELWLRHLFSLFTQCIPVAYVFYQSLTPNKLLIPSLLMFLCGIIKYAERTYALYCSSTKTFRDSILNEPAGKWALPLKDIYTFQRTLRISCATDLKPLEVVKYAFFCFSYFKGLVVDLIFSFPDHSESSIFFLERSWNDAFRVVEVELNFLYDVLFTKLTVVDHRVGFGCRVVSVSAIVTSLVLFHYVDKKNLAPEGFEVEITYILLIGGIVLEVIAFFMLVFSDWTVVKLERLLNENPNEQSWKRMFMDFIVNVNVRRGEIICWLLNIGGVRGGGSDGSGSDYVSKTTDSRWAESISGYNFIYYCVHRRSRAKEKIYDLIGITAFLDEMVYVKQYPLPSYVKEFIFEELKTKSRTVYDADTAKHICSAKGDWVLETEGYKGSYLYELVKDLEYDESLLLWHIATELCYNDETDIKYYSREHNRNIAKLISDYMIYLLVVKPGMMSAVSRKVIISFRETCDEAKDIFDEISTKEKLLPEVELQGIACDRFMDSAKKKTTQTSILFNAANLATELKKLEFDKRWMITSKVWAELLSYGASHIKSNAHAQQLSKGGEFITVVWLLMTHLCLVDQFEGPPKFGAPPKLEKEPVPLNHLNPARPQFFPTES</sequence>
<accession>A0AAD8GUA8</accession>
<keyword evidence="2" id="KW-1133">Transmembrane helix</keyword>
<proteinExistence type="predicted"/>
<dbReference type="Pfam" id="PF04578">
    <property type="entry name" value="DUF594"/>
    <property type="match status" value="1"/>
</dbReference>
<dbReference type="Pfam" id="PF13968">
    <property type="entry name" value="DUF4220"/>
    <property type="match status" value="1"/>
</dbReference>
<dbReference type="Proteomes" id="UP001237642">
    <property type="component" value="Unassembled WGS sequence"/>
</dbReference>